<organism evidence="2 3">
    <name type="scientific">Nannochloropsis salina CCMP1776</name>
    <dbReference type="NCBI Taxonomy" id="1027361"/>
    <lineage>
        <taxon>Eukaryota</taxon>
        <taxon>Sar</taxon>
        <taxon>Stramenopiles</taxon>
        <taxon>Ochrophyta</taxon>
        <taxon>Eustigmatophyceae</taxon>
        <taxon>Eustigmatales</taxon>
        <taxon>Monodopsidaceae</taxon>
        <taxon>Microchloropsis</taxon>
        <taxon>Microchloropsis salina</taxon>
    </lineage>
</organism>
<dbReference type="Proteomes" id="UP000355283">
    <property type="component" value="Unassembled WGS sequence"/>
</dbReference>
<dbReference type="SUPFAM" id="SSF54495">
    <property type="entry name" value="UBC-like"/>
    <property type="match status" value="1"/>
</dbReference>
<proteinExistence type="predicted"/>
<comment type="caution">
    <text evidence="2">The sequence shown here is derived from an EMBL/GenBank/DDBJ whole genome shotgun (WGS) entry which is preliminary data.</text>
</comment>
<accession>A0A4D9D4W6</accession>
<dbReference type="InterPro" id="IPR016135">
    <property type="entry name" value="UBQ-conjugating_enzyme/RWD"/>
</dbReference>
<evidence type="ECO:0000256" key="1">
    <source>
        <dbReference type="SAM" id="MobiDB-lite"/>
    </source>
</evidence>
<protein>
    <submittedName>
        <fullName evidence="2">Uncharacterized protein</fullName>
    </submittedName>
</protein>
<dbReference type="OrthoDB" id="10365660at2759"/>
<sequence length="503" mass="55708">MLAGMSANTRHKSSATGSVRAAGEARCESVQEEGQPKFPATIFRLGCAQNRSQSSQRPRFCPLFRGHPALPLRAEPGRPSEPARWEGDDKPHLVLQARQEKGARDAEWAEHVRVVLRHPPAVAGLRGASVAEARRPGASGGAGGLRGRGIVRRHGCGQGGGNDVRCDVGEEEEEGLEEMDSDGYEYVYEDSEEEGEGQEVGGKPEGSRSRNAGRKAQHVVFSGLDRIGCTKDMLLKKELTRLKADVEFGKRGWNVNLTWAEATRMLGVRLEHEGFVKAELELTFPATYPQEPPLFHYKGPRFDDAVDFVLGADTLEPCRKENWNDTFSCSSLLTLVMELVKDKYPITESLVFDEWESTLVQLCRSRLPGVPQRVKEGMIYFGVRLAPGSGGDTGLLKPTAGVGYSDSSRASAFHDFSVPDARFKKHVETFARFLHLAKTATSVMLQRIQHVEMSAWLWQYVEEELPIFRYEEVHDMVGEALRLIREAGGGEEEGLRRCGGDLQ</sequence>
<evidence type="ECO:0000313" key="2">
    <source>
        <dbReference type="EMBL" id="TFJ86054.1"/>
    </source>
</evidence>
<dbReference type="AlphaFoldDB" id="A0A4D9D4W6"/>
<gene>
    <name evidence="2" type="ORF">NSK_002874</name>
</gene>
<keyword evidence="3" id="KW-1185">Reference proteome</keyword>
<feature type="region of interest" description="Disordered" evidence="1">
    <location>
        <begin position="1"/>
        <end position="22"/>
    </location>
</feature>
<dbReference type="Gene3D" id="3.10.110.10">
    <property type="entry name" value="Ubiquitin Conjugating Enzyme"/>
    <property type="match status" value="1"/>
</dbReference>
<reference evidence="2 3" key="1">
    <citation type="submission" date="2019-01" db="EMBL/GenBank/DDBJ databases">
        <title>Nuclear Genome Assembly of the Microalgal Biofuel strain Nannochloropsis salina CCMP1776.</title>
        <authorList>
            <person name="Hovde B."/>
        </authorList>
    </citation>
    <scope>NUCLEOTIDE SEQUENCE [LARGE SCALE GENOMIC DNA]</scope>
    <source>
        <strain evidence="2 3">CCMP1776</strain>
    </source>
</reference>
<dbReference type="EMBL" id="SDOX01000010">
    <property type="protein sequence ID" value="TFJ86054.1"/>
    <property type="molecule type" value="Genomic_DNA"/>
</dbReference>
<evidence type="ECO:0000313" key="3">
    <source>
        <dbReference type="Proteomes" id="UP000355283"/>
    </source>
</evidence>
<name>A0A4D9D4W6_9STRA</name>
<feature type="region of interest" description="Disordered" evidence="1">
    <location>
        <begin position="189"/>
        <end position="215"/>
    </location>
</feature>